<dbReference type="AlphaFoldDB" id="B3H5C9"/>
<dbReference type="ExpressionAtlas" id="B3H5C9">
    <property type="expression patterns" value="differential"/>
</dbReference>
<dbReference type="KEGG" id="ath:AT1G48912"/>
<dbReference type="Proteomes" id="UP000006548">
    <property type="component" value="Chromosome 1"/>
</dbReference>
<evidence type="ECO:0000313" key="3">
    <source>
        <dbReference type="EMBL" id="AEE32366.1"/>
    </source>
</evidence>
<evidence type="ECO:0000256" key="1">
    <source>
        <dbReference type="SAM" id="MobiDB-lite"/>
    </source>
</evidence>
<dbReference type="GlyGen" id="B3H5C9">
    <property type="glycosylation" value="1 site"/>
</dbReference>
<keyword evidence="4" id="KW-1185">Reference proteome</keyword>
<proteinExistence type="predicted"/>
<feature type="region of interest" description="Disordered" evidence="1">
    <location>
        <begin position="29"/>
        <end position="48"/>
    </location>
</feature>
<dbReference type="Araport" id="AT1G48912"/>
<dbReference type="InParanoid" id="B3H5C9"/>
<dbReference type="TAIR" id="AT1G48912"/>
<organism evidence="3 4">
    <name type="scientific">Arabidopsis thaliana</name>
    <name type="common">Mouse-ear cress</name>
    <dbReference type="NCBI Taxonomy" id="3702"/>
    <lineage>
        <taxon>Eukaryota</taxon>
        <taxon>Viridiplantae</taxon>
        <taxon>Streptophyta</taxon>
        <taxon>Embryophyta</taxon>
        <taxon>Tracheophyta</taxon>
        <taxon>Spermatophyta</taxon>
        <taxon>Magnoliopsida</taxon>
        <taxon>eudicotyledons</taxon>
        <taxon>Gunneridae</taxon>
        <taxon>Pentapetalae</taxon>
        <taxon>rosids</taxon>
        <taxon>malvids</taxon>
        <taxon>Brassicales</taxon>
        <taxon>Brassicaceae</taxon>
        <taxon>Camelineae</taxon>
        <taxon>Arabidopsis</taxon>
    </lineage>
</organism>
<dbReference type="SMR" id="B3H5C9"/>
<dbReference type="EMBL" id="CP002684">
    <property type="protein sequence ID" value="AEE32366.1"/>
    <property type="molecule type" value="Genomic_DNA"/>
</dbReference>
<dbReference type="RefSeq" id="NP_001117453.1">
    <property type="nucleotide sequence ID" value="NM_001123981.1"/>
</dbReference>
<evidence type="ECO:0000313" key="4">
    <source>
        <dbReference type="Proteomes" id="UP000006548"/>
    </source>
</evidence>
<reference evidence="4" key="2">
    <citation type="journal article" date="2017" name="Plant J.">
        <title>Araport11: a complete reannotation of the Arabidopsis thaliana reference genome.</title>
        <authorList>
            <person name="Cheng C.Y."/>
            <person name="Krishnakumar V."/>
            <person name="Chan A.P."/>
            <person name="Thibaud-Nissen F."/>
            <person name="Schobel S."/>
            <person name="Town C.D."/>
        </authorList>
    </citation>
    <scope>GENOME REANNOTATION</scope>
    <source>
        <strain evidence="4">cv. Columbia</strain>
    </source>
</reference>
<protein>
    <submittedName>
        <fullName evidence="3">Uncharacterized protein</fullName>
    </submittedName>
</protein>
<name>B3H5C9_ARATH</name>
<gene>
    <name evidence="2 3" type="ordered locus">At1g48912</name>
</gene>
<dbReference type="STRING" id="3702.B3H5C9"/>
<dbReference type="HOGENOM" id="CLU_3160666_0_0_1"/>
<evidence type="ECO:0000313" key="2">
    <source>
        <dbReference type="Araport" id="AT1G48912"/>
    </source>
</evidence>
<reference evidence="3 4" key="1">
    <citation type="journal article" date="2000" name="Nature">
        <title>Sequence and analysis of chromosome 1 of the plant Arabidopsis thaliana.</title>
        <authorList>
            <person name="Theologis A."/>
            <person name="Ecker J.R."/>
            <person name="Palm C.J."/>
            <person name="Federspiel N.A."/>
            <person name="Kaul S."/>
            <person name="White O."/>
            <person name="Alonso J."/>
            <person name="Altafi H."/>
            <person name="Araujo R."/>
            <person name="Bowman C.L."/>
            <person name="Brooks S.Y."/>
            <person name="Buehler E."/>
            <person name="Chan A."/>
            <person name="Chao Q."/>
            <person name="Chen H."/>
            <person name="Cheuk R.F."/>
            <person name="Chin C.W."/>
            <person name="Chung M.K."/>
            <person name="Conn L."/>
            <person name="Conway A.B."/>
            <person name="Conway A.R."/>
            <person name="Creasy T.H."/>
            <person name="Dewar K."/>
            <person name="Dunn P."/>
            <person name="Etgu P."/>
            <person name="Feldblyum T.V."/>
            <person name="Feng J."/>
            <person name="Fong B."/>
            <person name="Fujii C.Y."/>
            <person name="Gill J.E."/>
            <person name="Goldsmith A.D."/>
            <person name="Haas B."/>
            <person name="Hansen N.F."/>
            <person name="Hughes B."/>
            <person name="Huizar L."/>
            <person name="Hunter J.L."/>
            <person name="Jenkins J."/>
            <person name="Johnson-Hopson C."/>
            <person name="Khan S."/>
            <person name="Khaykin E."/>
            <person name="Kim C.J."/>
            <person name="Koo H.L."/>
            <person name="Kremenetskaia I."/>
            <person name="Kurtz D.B."/>
            <person name="Kwan A."/>
            <person name="Lam B."/>
            <person name="Langin-Hooper S."/>
            <person name="Lee A."/>
            <person name="Lee J.M."/>
            <person name="Lenz C.A."/>
            <person name="Li J.H."/>
            <person name="Li Y."/>
            <person name="Lin X."/>
            <person name="Liu S.X."/>
            <person name="Liu Z.A."/>
            <person name="Luros J.S."/>
            <person name="Maiti R."/>
            <person name="Marziali A."/>
            <person name="Militscher J."/>
            <person name="Miranda M."/>
            <person name="Nguyen M."/>
            <person name="Nierman W.C."/>
            <person name="Osborne B.I."/>
            <person name="Pai G."/>
            <person name="Peterson J."/>
            <person name="Pham P.K."/>
            <person name="Rizzo M."/>
            <person name="Rooney T."/>
            <person name="Rowley D."/>
            <person name="Sakano H."/>
            <person name="Salzberg S.L."/>
            <person name="Schwartz J.R."/>
            <person name="Shinn P."/>
            <person name="Southwick A.M."/>
            <person name="Sun H."/>
            <person name="Tallon L.J."/>
            <person name="Tambunga G."/>
            <person name="Toriumi M.J."/>
            <person name="Town C.D."/>
            <person name="Utterback T."/>
            <person name="Van Aken S."/>
            <person name="Vaysberg M."/>
            <person name="Vysotskaia V.S."/>
            <person name="Walker M."/>
            <person name="Wu D."/>
            <person name="Yu G."/>
            <person name="Fraser C.M."/>
            <person name="Venter J.C."/>
            <person name="Davis R.W."/>
        </authorList>
    </citation>
    <scope>NUCLEOTIDE SEQUENCE [LARGE SCALE GENOMIC DNA]</scope>
    <source>
        <strain evidence="4">cv. Columbia</strain>
    </source>
</reference>
<dbReference type="GeneID" id="6241229"/>
<feature type="compositionally biased region" description="Polar residues" evidence="1">
    <location>
        <begin position="38"/>
        <end position="48"/>
    </location>
</feature>
<sequence>MDSPKHRCQIIGKERRIFTVPDFKEKESSEVPRMLCPSPTTSDLSWLP</sequence>
<dbReference type="PaxDb" id="3702-AT1G48912.1"/>
<accession>B3H5C9</accession>